<dbReference type="PANTHER" id="PTHR10642">
    <property type="entry name" value="RIBONUCLEASE H1"/>
    <property type="match status" value="1"/>
</dbReference>
<dbReference type="GO" id="GO:0043137">
    <property type="term" value="P:DNA replication, removal of RNA primer"/>
    <property type="evidence" value="ECO:0007669"/>
    <property type="project" value="TreeGrafter"/>
</dbReference>
<dbReference type="InterPro" id="IPR036691">
    <property type="entry name" value="Endo/exonu/phosph_ase_sf"/>
</dbReference>
<feature type="domain" description="RNase H type-1" evidence="8">
    <location>
        <begin position="487"/>
        <end position="631"/>
    </location>
</feature>
<dbReference type="InterPro" id="IPR012337">
    <property type="entry name" value="RNaseH-like_sf"/>
</dbReference>
<comment type="similarity">
    <text evidence="2">Belongs to the RNase H family.</text>
</comment>
<accession>A0A397IMH6</accession>
<evidence type="ECO:0000259" key="8">
    <source>
        <dbReference type="PROSITE" id="PS50879"/>
    </source>
</evidence>
<comment type="catalytic activity">
    <reaction evidence="1">
        <text>Endonucleolytic cleavage to 5'-phosphomonoester.</text>
        <dbReference type="EC" id="3.1.26.4"/>
    </reaction>
</comment>
<keyword evidence="7" id="KW-0378">Hydrolase</keyword>
<gene>
    <name evidence="9" type="ORF">Glove_185g46</name>
</gene>
<dbReference type="GO" id="GO:0003676">
    <property type="term" value="F:nucleic acid binding"/>
    <property type="evidence" value="ECO:0007669"/>
    <property type="project" value="InterPro"/>
</dbReference>
<keyword evidence="6" id="KW-0255">Endonuclease</keyword>
<dbReference type="Proteomes" id="UP000266861">
    <property type="component" value="Unassembled WGS sequence"/>
</dbReference>
<evidence type="ECO:0000313" key="9">
    <source>
        <dbReference type="EMBL" id="RHZ77105.1"/>
    </source>
</evidence>
<dbReference type="SUPFAM" id="SSF56219">
    <property type="entry name" value="DNase I-like"/>
    <property type="match status" value="1"/>
</dbReference>
<evidence type="ECO:0000256" key="7">
    <source>
        <dbReference type="ARBA" id="ARBA00022801"/>
    </source>
</evidence>
<evidence type="ECO:0000256" key="3">
    <source>
        <dbReference type="ARBA" id="ARBA00012180"/>
    </source>
</evidence>
<dbReference type="InterPro" id="IPR050092">
    <property type="entry name" value="RNase_H"/>
</dbReference>
<evidence type="ECO:0000256" key="2">
    <source>
        <dbReference type="ARBA" id="ARBA00005300"/>
    </source>
</evidence>
<protein>
    <recommendedName>
        <fullName evidence="3">ribonuclease H</fullName>
        <ecNumber evidence="3">3.1.26.4</ecNumber>
    </recommendedName>
</protein>
<dbReference type="SUPFAM" id="SSF53098">
    <property type="entry name" value="Ribonuclease H-like"/>
    <property type="match status" value="1"/>
</dbReference>
<dbReference type="AlphaFoldDB" id="A0A397IMH6"/>
<dbReference type="Gene3D" id="3.60.10.10">
    <property type="entry name" value="Endonuclease/exonuclease/phosphatase"/>
    <property type="match status" value="1"/>
</dbReference>
<sequence>MLVYMENKEKKYNKNKKKIFKNKKINKKKEEKYLFNLLKGRSYKESNKGGYGPYSDEKTFKIFTQNIRGINDTLKQIDWLNFCIENEYDIIGLTETWTFKHKAGFAQTAINSIFHLKEGYNIFDIEDRQLQLHIKNFNDRINRDDLLGESTKIRLQQFQNWLWTDKLIFDKNLIYKIKDNFNLNAMIISKAKEKLIVWESTYKGKSIITIPSGGKYTFKQLWEDLGYEEKLLHKGLRENGIMFVEQIMNLNFKDILDWHHIQTTRPKRGKPPGWYTYIDQKKDYITNMIQDKLRNLYAHNLNTFNNLTKKHVSTKKLWIAHKENNELIIGKEYKRGKQVIDKRNTQKLKHYNIVTTNLEPTSVLLPCEGCEINTRENNEECVYRLDKNKEDKIEIPVIYSKKSTSNTLTKSFKNRIRMNVKDLYRATAIMENYEEDVQENDTLNIPLNIIDEEDNQRKSEYHEIQKWINCEDENIRELIYIKEKLKNKKQVKVYTDGSLETTLTENIMGFGWVIPEVKDYERLTFRGNIKNFPSSTRAELMAIFTALIVMPKRSKVIIYTDSACAIQNIKIITKQINTRKIWTENKNPVILQMINDIVQERRLKIICHKVKAHSGDKYNEIADSLAKIPGFIEGITNNIFEGTTISLNYNNITDRSFIPIWKFTPIETPVKDAIKEINRLKLMLNFKYQERFKYIMTNTKCREIDWDLTFKTKHPSKITSDITNKEDSNKRSFALKLLCEELPTLSKRYIHKPNLYSSSSCILCEKLVEEDNMHVFTCKRKGQIDPIKNLTNKFKEILIKKIKKEEPGIDIKIIKKVVSEVDILNYTYEKDYTLSKNYSDLSFFDVIKGFIPNILVTKVKKICRNKKAKANKIIIDVLEEFQKILKQIWKERCDKVIEWEIKNGITNKDKRTRQIRNDKRTKIQIDKTSNIKEGNLHISKMMEKINFQRKQKQKEEDLEFFTNEIFLNTFTYKGNNLYKIKIFSDGDMAISS</sequence>
<keyword evidence="4" id="KW-0540">Nuclease</keyword>
<dbReference type="PANTHER" id="PTHR10642:SF26">
    <property type="entry name" value="RIBONUCLEASE H1"/>
    <property type="match status" value="1"/>
</dbReference>
<dbReference type="GO" id="GO:0004523">
    <property type="term" value="F:RNA-DNA hybrid ribonuclease activity"/>
    <property type="evidence" value="ECO:0007669"/>
    <property type="project" value="UniProtKB-EC"/>
</dbReference>
<reference evidence="9 10" key="1">
    <citation type="submission" date="2018-08" db="EMBL/GenBank/DDBJ databases">
        <title>Genome and evolution of the arbuscular mycorrhizal fungus Diversispora epigaea (formerly Glomus versiforme) and its bacterial endosymbionts.</title>
        <authorList>
            <person name="Sun X."/>
            <person name="Fei Z."/>
            <person name="Harrison M."/>
        </authorList>
    </citation>
    <scope>NUCLEOTIDE SEQUENCE [LARGE SCALE GENOMIC DNA]</scope>
    <source>
        <strain evidence="9 10">IT104</strain>
    </source>
</reference>
<dbReference type="GO" id="GO:0046872">
    <property type="term" value="F:metal ion binding"/>
    <property type="evidence" value="ECO:0007669"/>
    <property type="project" value="UniProtKB-KW"/>
</dbReference>
<keyword evidence="10" id="KW-1185">Reference proteome</keyword>
<dbReference type="Gene3D" id="3.30.420.10">
    <property type="entry name" value="Ribonuclease H-like superfamily/Ribonuclease H"/>
    <property type="match status" value="1"/>
</dbReference>
<dbReference type="InterPro" id="IPR002156">
    <property type="entry name" value="RNaseH_domain"/>
</dbReference>
<dbReference type="EC" id="3.1.26.4" evidence="3"/>
<dbReference type="Pfam" id="PF00075">
    <property type="entry name" value="RNase_H"/>
    <property type="match status" value="1"/>
</dbReference>
<proteinExistence type="inferred from homology"/>
<dbReference type="EMBL" id="PQFF01000175">
    <property type="protein sequence ID" value="RHZ77105.1"/>
    <property type="molecule type" value="Genomic_DNA"/>
</dbReference>
<evidence type="ECO:0000256" key="6">
    <source>
        <dbReference type="ARBA" id="ARBA00022759"/>
    </source>
</evidence>
<evidence type="ECO:0000313" key="10">
    <source>
        <dbReference type="Proteomes" id="UP000266861"/>
    </source>
</evidence>
<dbReference type="PROSITE" id="PS50879">
    <property type="entry name" value="RNASE_H_1"/>
    <property type="match status" value="1"/>
</dbReference>
<name>A0A397IMH6_9GLOM</name>
<organism evidence="9 10">
    <name type="scientific">Diversispora epigaea</name>
    <dbReference type="NCBI Taxonomy" id="1348612"/>
    <lineage>
        <taxon>Eukaryota</taxon>
        <taxon>Fungi</taxon>
        <taxon>Fungi incertae sedis</taxon>
        <taxon>Mucoromycota</taxon>
        <taxon>Glomeromycotina</taxon>
        <taxon>Glomeromycetes</taxon>
        <taxon>Diversisporales</taxon>
        <taxon>Diversisporaceae</taxon>
        <taxon>Diversispora</taxon>
    </lineage>
</organism>
<evidence type="ECO:0000256" key="4">
    <source>
        <dbReference type="ARBA" id="ARBA00022722"/>
    </source>
</evidence>
<keyword evidence="5" id="KW-0479">Metal-binding</keyword>
<dbReference type="OrthoDB" id="411823at2759"/>
<comment type="caution">
    <text evidence="9">The sequence shown here is derived from an EMBL/GenBank/DDBJ whole genome shotgun (WGS) entry which is preliminary data.</text>
</comment>
<evidence type="ECO:0000256" key="1">
    <source>
        <dbReference type="ARBA" id="ARBA00000077"/>
    </source>
</evidence>
<dbReference type="InterPro" id="IPR036397">
    <property type="entry name" value="RNaseH_sf"/>
</dbReference>
<evidence type="ECO:0000256" key="5">
    <source>
        <dbReference type="ARBA" id="ARBA00022723"/>
    </source>
</evidence>